<comment type="caution">
    <text evidence="2">The sequence shown here is derived from an EMBL/GenBank/DDBJ whole genome shotgun (WGS) entry which is preliminary data.</text>
</comment>
<proteinExistence type="predicted"/>
<keyword evidence="3" id="KW-1185">Reference proteome</keyword>
<feature type="non-terminal residue" evidence="2">
    <location>
        <position position="1"/>
    </location>
</feature>
<evidence type="ECO:0000313" key="3">
    <source>
        <dbReference type="Proteomes" id="UP001497623"/>
    </source>
</evidence>
<evidence type="ECO:0000256" key="1">
    <source>
        <dbReference type="SAM" id="MobiDB-lite"/>
    </source>
</evidence>
<evidence type="ECO:0000313" key="2">
    <source>
        <dbReference type="EMBL" id="CAL4228712.1"/>
    </source>
</evidence>
<dbReference type="AlphaFoldDB" id="A0AAV2SQD0"/>
<dbReference type="Proteomes" id="UP001497623">
    <property type="component" value="Unassembled WGS sequence"/>
</dbReference>
<organism evidence="2 3">
    <name type="scientific">Meganyctiphanes norvegica</name>
    <name type="common">Northern krill</name>
    <name type="synonym">Thysanopoda norvegica</name>
    <dbReference type="NCBI Taxonomy" id="48144"/>
    <lineage>
        <taxon>Eukaryota</taxon>
        <taxon>Metazoa</taxon>
        <taxon>Ecdysozoa</taxon>
        <taxon>Arthropoda</taxon>
        <taxon>Crustacea</taxon>
        <taxon>Multicrustacea</taxon>
        <taxon>Malacostraca</taxon>
        <taxon>Eumalacostraca</taxon>
        <taxon>Eucarida</taxon>
        <taxon>Euphausiacea</taxon>
        <taxon>Euphausiidae</taxon>
        <taxon>Meganyctiphanes</taxon>
    </lineage>
</organism>
<feature type="region of interest" description="Disordered" evidence="1">
    <location>
        <begin position="308"/>
        <end position="333"/>
    </location>
</feature>
<name>A0AAV2SQD0_MEGNR</name>
<gene>
    <name evidence="2" type="ORF">MNOR_LOCUS39648</name>
</gene>
<accession>A0AAV2SQD0</accession>
<protein>
    <submittedName>
        <fullName evidence="2">Uncharacterized protein</fullName>
    </submittedName>
</protein>
<dbReference type="EMBL" id="CAXKWB010106339">
    <property type="protein sequence ID" value="CAL4228712.1"/>
    <property type="molecule type" value="Genomic_DNA"/>
</dbReference>
<reference evidence="2 3" key="1">
    <citation type="submission" date="2024-05" db="EMBL/GenBank/DDBJ databases">
        <authorList>
            <person name="Wallberg A."/>
        </authorList>
    </citation>
    <scope>NUCLEOTIDE SEQUENCE [LARGE SCALE GENOMIC DNA]</scope>
</reference>
<sequence length="369" mass="40926">DNQHSLILDTINSQTATVTIGRRNEEVVIIDPSNLACEESIVIDGQHMLNTQSSNNGGIHLFSEPVVVSQQSLLSSPQPPMDGHKMMQVVHPLVHSTHMDSPPSQLIQIIPLPSDVKLENIDGINKKSQINASNTDKINVTMNESCKNPKTELGLWISSVLLPAVESCNDRQRTALVKHRLEEALEFLQSKERQPITSSITMVTRPNSIKQKENKEQILTTFGIREEKASLKNIDTSVGQKVTLFQHKDSSTIQNITVFGENVDLASKNVTRVENCSTDNISAGRVLVQMEAVSGSKGKVMLGRAITKNHQNGPTPLNNYASQNTSNKRQNEQPCNVLYKNDLNKVKRDYFCLIKKACPNSALMVQMKL</sequence>